<dbReference type="Proteomes" id="UP000249458">
    <property type="component" value="Unassembled WGS sequence"/>
</dbReference>
<evidence type="ECO:0000256" key="1">
    <source>
        <dbReference type="SAM" id="MobiDB-lite"/>
    </source>
</evidence>
<evidence type="ECO:0000313" key="2">
    <source>
        <dbReference type="EMBL" id="RAP38465.1"/>
    </source>
</evidence>
<name>A0A364LN45_9GAMM</name>
<evidence type="ECO:0000313" key="3">
    <source>
        <dbReference type="Proteomes" id="UP000249458"/>
    </source>
</evidence>
<organism evidence="2 3">
    <name type="scientific">Legionella quinlivanii</name>
    <dbReference type="NCBI Taxonomy" id="45073"/>
    <lineage>
        <taxon>Bacteria</taxon>
        <taxon>Pseudomonadati</taxon>
        <taxon>Pseudomonadota</taxon>
        <taxon>Gammaproteobacteria</taxon>
        <taxon>Legionellales</taxon>
        <taxon>Legionellaceae</taxon>
        <taxon>Legionella</taxon>
    </lineage>
</organism>
<dbReference type="RefSeq" id="WP_112218107.1">
    <property type="nucleotide sequence ID" value="NZ_MVJN01000001.1"/>
</dbReference>
<feature type="region of interest" description="Disordered" evidence="1">
    <location>
        <begin position="588"/>
        <end position="607"/>
    </location>
</feature>
<accession>A0A364LN45</accession>
<dbReference type="EMBL" id="MVJN01000001">
    <property type="protein sequence ID" value="RAP38465.1"/>
    <property type="molecule type" value="Genomic_DNA"/>
</dbReference>
<proteinExistence type="predicted"/>
<protein>
    <submittedName>
        <fullName evidence="2">Uncharacterized protein</fullName>
    </submittedName>
</protein>
<comment type="caution">
    <text evidence="2">The sequence shown here is derived from an EMBL/GenBank/DDBJ whole genome shotgun (WGS) entry which is preliminary data.</text>
</comment>
<dbReference type="AlphaFoldDB" id="A0A364LN45"/>
<gene>
    <name evidence="2" type="ORF">B1207_00830</name>
</gene>
<sequence>MKESELMALVRDLRVNIEGFIPGLYLFYCNTSEDDWRKAGEARLEQIEKAHRLIQYLDKVSRDFIEIDNTLFQNQKSYIKANFQRIHEWLIDKSDVVIYHVTKFHIFNENPLGIIVLDRPEDTRKWHYLYAGFQALVADVYYRVGYLNQLVEEKLEEIPTAQSSPLKKITERASDSKELNYYYYQYGRESSLRIPAASFFDKENAIQLSSEQFGSFVLGVYHFLNQYQPDYAEISRLCASQSSHQLLLIFKAVHKLAPHHLDLTESLYPYPQDPSIQALNRTLENTKDYPALSLLLPSYRSEAMISILEKQIKIEQEFSGFFNEDTRKSLSDMPKKIYNSPIETIKTSILTIKEINQQLLKMRNLLDINLLPTNELHSIYINFLSYEEMLYETLTISAGLNFQELEFSTVISPLEQNDGLLQGSYQPLLFESYYLLRSLCIALSSMLKKPAFTRHQDSENLKQSSREKDCIYYCLGRDLDLNGLAPSKIESSYSAYLSGLYFALYLYDETLPVPPQYPETGKAELMQAVNDVRKTILYRFAAQSLNQAELKPYIPVNPFEQTLKLRKSINTLLSLAAVREVGMYALPRRQSERTSSPPVETAANLSL</sequence>
<reference evidence="2 3" key="1">
    <citation type="submission" date="2017-02" db="EMBL/GenBank/DDBJ databases">
        <title>Legionella quilivanii strain from human: case report and whole genome sequencing analysis.</title>
        <authorList>
            <person name="Lalancette C."/>
            <person name="Leduc J.-M."/>
            <person name="Levesque S."/>
            <person name="Fournier E."/>
            <person name="Saoud J."/>
            <person name="Faucher S.P."/>
            <person name="Bernard K."/>
            <person name="Martineau C."/>
            <person name="Longtin J."/>
        </authorList>
    </citation>
    <scope>NUCLEOTIDE SEQUENCE [LARGE SCALE GENOMIC DNA]</scope>
    <source>
        <strain evidence="2 3">ID143958</strain>
    </source>
</reference>
<feature type="compositionally biased region" description="Polar residues" evidence="1">
    <location>
        <begin position="593"/>
        <end position="607"/>
    </location>
</feature>